<comment type="similarity">
    <text evidence="1">Belongs to the universal ribosomal protein uL23 family.</text>
</comment>
<evidence type="ECO:0000256" key="3">
    <source>
        <dbReference type="ARBA" id="ARBA00023274"/>
    </source>
</evidence>
<evidence type="ECO:0000256" key="2">
    <source>
        <dbReference type="ARBA" id="ARBA00022980"/>
    </source>
</evidence>
<dbReference type="GO" id="GO:0006412">
    <property type="term" value="P:translation"/>
    <property type="evidence" value="ECO:0007669"/>
    <property type="project" value="InterPro"/>
</dbReference>
<reference evidence="4" key="1">
    <citation type="journal article" date="2015" name="Nature">
        <title>Complex archaea that bridge the gap between prokaryotes and eukaryotes.</title>
        <authorList>
            <person name="Spang A."/>
            <person name="Saw J.H."/>
            <person name="Jorgensen S.L."/>
            <person name="Zaremba-Niedzwiedzka K."/>
            <person name="Martijn J."/>
            <person name="Lind A.E."/>
            <person name="van Eijk R."/>
            <person name="Schleper C."/>
            <person name="Guy L."/>
            <person name="Ettema T.J."/>
        </authorList>
    </citation>
    <scope>NUCLEOTIDE SEQUENCE</scope>
</reference>
<sequence>MNVLVVGTGSIGTRHLDNLIELGHTVYATDSNPANLAKVADRAAGTFATLDEALDAAKPDIKAAVEALFGVKVTAVNTLVRKGKVKRFRGRIGRQSDQKKAVVTLAEGQSIDVSTGL</sequence>
<dbReference type="SUPFAM" id="SSF54189">
    <property type="entry name" value="Ribosomal proteins S24e, L23 and L15e"/>
    <property type="match status" value="1"/>
</dbReference>
<dbReference type="Gene3D" id="3.30.70.330">
    <property type="match status" value="1"/>
</dbReference>
<dbReference type="EMBL" id="LAZR01000347">
    <property type="protein sequence ID" value="KKN73240.1"/>
    <property type="molecule type" value="Genomic_DNA"/>
</dbReference>
<dbReference type="GO" id="GO:1990904">
    <property type="term" value="C:ribonucleoprotein complex"/>
    <property type="evidence" value="ECO:0007669"/>
    <property type="project" value="UniProtKB-KW"/>
</dbReference>
<organism evidence="4">
    <name type="scientific">marine sediment metagenome</name>
    <dbReference type="NCBI Taxonomy" id="412755"/>
    <lineage>
        <taxon>unclassified sequences</taxon>
        <taxon>metagenomes</taxon>
        <taxon>ecological metagenomes</taxon>
    </lineage>
</organism>
<keyword evidence="2" id="KW-0689">Ribosomal protein</keyword>
<dbReference type="InterPro" id="IPR036291">
    <property type="entry name" value="NAD(P)-bd_dom_sf"/>
</dbReference>
<dbReference type="InterPro" id="IPR012677">
    <property type="entry name" value="Nucleotide-bd_a/b_plait_sf"/>
</dbReference>
<dbReference type="GO" id="GO:0050661">
    <property type="term" value="F:NADP binding"/>
    <property type="evidence" value="ECO:0007669"/>
    <property type="project" value="InterPro"/>
</dbReference>
<dbReference type="GO" id="GO:0005840">
    <property type="term" value="C:ribosome"/>
    <property type="evidence" value="ECO:0007669"/>
    <property type="project" value="UniProtKB-KW"/>
</dbReference>
<comment type="caution">
    <text evidence="4">The sequence shown here is derived from an EMBL/GenBank/DDBJ whole genome shotgun (WGS) entry which is preliminary data.</text>
</comment>
<evidence type="ECO:0000256" key="1">
    <source>
        <dbReference type="ARBA" id="ARBA00006700"/>
    </source>
</evidence>
<proteinExistence type="inferred from homology"/>
<gene>
    <name evidence="4" type="ORF">LCGC14_0402250</name>
</gene>
<dbReference type="AlphaFoldDB" id="A0A0F9SWF9"/>
<dbReference type="InterPro" id="IPR012678">
    <property type="entry name" value="Ribosomal_uL23/eL15/eS24_sf"/>
</dbReference>
<dbReference type="Pfam" id="PF00276">
    <property type="entry name" value="Ribosomal_L23"/>
    <property type="match status" value="1"/>
</dbReference>
<dbReference type="GO" id="GO:0003735">
    <property type="term" value="F:structural constituent of ribosome"/>
    <property type="evidence" value="ECO:0007669"/>
    <property type="project" value="InterPro"/>
</dbReference>
<accession>A0A0F9SWF9</accession>
<evidence type="ECO:0000313" key="4">
    <source>
        <dbReference type="EMBL" id="KKN73240.1"/>
    </source>
</evidence>
<keyword evidence="3" id="KW-0687">Ribonucleoprotein</keyword>
<protein>
    <submittedName>
        <fullName evidence="4">Uncharacterized protein</fullName>
    </submittedName>
</protein>
<dbReference type="SUPFAM" id="SSF51735">
    <property type="entry name" value="NAD(P)-binding Rossmann-fold domains"/>
    <property type="match status" value="1"/>
</dbReference>
<name>A0A0F9SWF9_9ZZZZ</name>
<dbReference type="InterPro" id="IPR013025">
    <property type="entry name" value="Ribosomal_uL23-like"/>
</dbReference>
<dbReference type="HAMAP" id="MF_01369_B">
    <property type="entry name" value="Ribosomal_uL23_B"/>
    <property type="match status" value="1"/>
</dbReference>